<dbReference type="AlphaFoldDB" id="A0A2M4CFQ4"/>
<sequence length="66" mass="7466">MLSWPSWAPFSLLSGTLIWPCAGPTPRSDDDDDDGRARRSRNKCGTLNWDRHSAHRAPIDFEVHCS</sequence>
<evidence type="ECO:0000313" key="2">
    <source>
        <dbReference type="EMBL" id="MBW64089.1"/>
    </source>
</evidence>
<dbReference type="EMBL" id="GGFJ01014948">
    <property type="protein sequence ID" value="MBW64089.1"/>
    <property type="molecule type" value="Transcribed_RNA"/>
</dbReference>
<feature type="signal peptide" evidence="1">
    <location>
        <begin position="1"/>
        <end position="23"/>
    </location>
</feature>
<proteinExistence type="predicted"/>
<evidence type="ECO:0000256" key="1">
    <source>
        <dbReference type="SAM" id="SignalP"/>
    </source>
</evidence>
<organism evidence="2">
    <name type="scientific">Anopheles marajoara</name>
    <dbReference type="NCBI Taxonomy" id="58244"/>
    <lineage>
        <taxon>Eukaryota</taxon>
        <taxon>Metazoa</taxon>
        <taxon>Ecdysozoa</taxon>
        <taxon>Arthropoda</taxon>
        <taxon>Hexapoda</taxon>
        <taxon>Insecta</taxon>
        <taxon>Pterygota</taxon>
        <taxon>Neoptera</taxon>
        <taxon>Endopterygota</taxon>
        <taxon>Diptera</taxon>
        <taxon>Nematocera</taxon>
        <taxon>Culicoidea</taxon>
        <taxon>Culicidae</taxon>
        <taxon>Anophelinae</taxon>
        <taxon>Anopheles</taxon>
    </lineage>
</organism>
<keyword evidence="1" id="KW-0732">Signal</keyword>
<name>A0A2M4CFQ4_9DIPT</name>
<reference evidence="2" key="1">
    <citation type="submission" date="2018-01" db="EMBL/GenBank/DDBJ databases">
        <title>An insight into the sialome of Amazonian anophelines.</title>
        <authorList>
            <person name="Ribeiro J.M."/>
            <person name="Scarpassa V."/>
            <person name="Calvo E."/>
        </authorList>
    </citation>
    <scope>NUCLEOTIDE SEQUENCE</scope>
    <source>
        <tissue evidence="2">Salivary glands</tissue>
    </source>
</reference>
<feature type="chain" id="PRO_5014844061" evidence="1">
    <location>
        <begin position="24"/>
        <end position="66"/>
    </location>
</feature>
<accession>A0A2M4CFQ4</accession>
<protein>
    <submittedName>
        <fullName evidence="2">Putative secreted protein</fullName>
    </submittedName>
</protein>